<dbReference type="AlphaFoldDB" id="A0A346NQA0"/>
<dbReference type="Pfam" id="PF10099">
    <property type="entry name" value="RskA_C"/>
    <property type="match status" value="1"/>
</dbReference>
<evidence type="ECO:0000259" key="1">
    <source>
        <dbReference type="Pfam" id="PF10099"/>
    </source>
</evidence>
<dbReference type="OrthoDB" id="5298046at2"/>
<feature type="domain" description="Anti-sigma K factor RskA C-terminal" evidence="1">
    <location>
        <begin position="97"/>
        <end position="217"/>
    </location>
</feature>
<dbReference type="GO" id="GO:0005886">
    <property type="term" value="C:plasma membrane"/>
    <property type="evidence" value="ECO:0007669"/>
    <property type="project" value="InterPro"/>
</dbReference>
<name>A0A346NQA0_9ALTE</name>
<organism evidence="2 3">
    <name type="scientific">Salinimonas sediminis</name>
    <dbReference type="NCBI Taxonomy" id="2303538"/>
    <lineage>
        <taxon>Bacteria</taxon>
        <taxon>Pseudomonadati</taxon>
        <taxon>Pseudomonadota</taxon>
        <taxon>Gammaproteobacteria</taxon>
        <taxon>Alteromonadales</taxon>
        <taxon>Alteromonadaceae</taxon>
        <taxon>Alteromonas/Salinimonas group</taxon>
        <taxon>Salinimonas</taxon>
    </lineage>
</organism>
<evidence type="ECO:0000313" key="2">
    <source>
        <dbReference type="EMBL" id="AXR07707.1"/>
    </source>
</evidence>
<gene>
    <name evidence="2" type="ORF">D0Y50_15865</name>
</gene>
<dbReference type="Proteomes" id="UP000262073">
    <property type="component" value="Chromosome"/>
</dbReference>
<protein>
    <submittedName>
        <fullName evidence="2">Anti-sigma factor</fullName>
    </submittedName>
</protein>
<reference evidence="2 3" key="1">
    <citation type="submission" date="2018-08" db="EMBL/GenBank/DDBJ databases">
        <title>Salinimonas sediminis sp. nov., a piezophilic bacterium isolated from a deep-sea sediment sample from the New Britain Trench.</title>
        <authorList>
            <person name="Cao J."/>
        </authorList>
    </citation>
    <scope>NUCLEOTIDE SEQUENCE [LARGE SCALE GENOMIC DNA]</scope>
    <source>
        <strain evidence="2 3">N102</strain>
    </source>
</reference>
<sequence>MNYLTPALRDALAAQYVLGTLRGPARQRFTKLMMRHESIAQATWYWEQQLNTLATHLEPVAPPASTWEKIAQRLHTSSNVQAIASPARSPRGWPKVVAMAAAVMLGVTLWLMQPPDTEKVYQQLAVMNNQQSEPVWLIKVSPEQMLITPTSQLASKNNNDYELWMLPADGSAPVSLGVIPQQGELAVKTPNLVKAERVKALAVSLEAVGGSASGAPTEVLYVASLFSVKS</sequence>
<evidence type="ECO:0000313" key="3">
    <source>
        <dbReference type="Proteomes" id="UP000262073"/>
    </source>
</evidence>
<dbReference type="KEGG" id="salm:D0Y50_15865"/>
<proteinExistence type="predicted"/>
<dbReference type="EMBL" id="CP031769">
    <property type="protein sequence ID" value="AXR07707.1"/>
    <property type="molecule type" value="Genomic_DNA"/>
</dbReference>
<keyword evidence="3" id="KW-1185">Reference proteome</keyword>
<dbReference type="RefSeq" id="WP_108567291.1">
    <property type="nucleotide sequence ID" value="NZ_CP031769.1"/>
</dbReference>
<accession>A0A346NQA0</accession>
<dbReference type="InterPro" id="IPR018764">
    <property type="entry name" value="RskA_C"/>
</dbReference>